<dbReference type="GO" id="GO:0051260">
    <property type="term" value="P:protein homooligomerization"/>
    <property type="evidence" value="ECO:0007669"/>
    <property type="project" value="InterPro"/>
</dbReference>
<dbReference type="Pfam" id="PF02214">
    <property type="entry name" value="BTB_2"/>
    <property type="match status" value="1"/>
</dbReference>
<accession>X6MY53</accession>
<organism evidence="3 4">
    <name type="scientific">Reticulomyxa filosa</name>
    <dbReference type="NCBI Taxonomy" id="46433"/>
    <lineage>
        <taxon>Eukaryota</taxon>
        <taxon>Sar</taxon>
        <taxon>Rhizaria</taxon>
        <taxon>Retaria</taxon>
        <taxon>Foraminifera</taxon>
        <taxon>Monothalamids</taxon>
        <taxon>Reticulomyxidae</taxon>
        <taxon>Reticulomyxa</taxon>
    </lineage>
</organism>
<dbReference type="Gene3D" id="3.30.710.10">
    <property type="entry name" value="Potassium Channel Kv1.1, Chain A"/>
    <property type="match status" value="1"/>
</dbReference>
<feature type="region of interest" description="Disordered" evidence="1">
    <location>
        <begin position="872"/>
        <end position="918"/>
    </location>
</feature>
<evidence type="ECO:0000313" key="3">
    <source>
        <dbReference type="EMBL" id="ETO18382.1"/>
    </source>
</evidence>
<protein>
    <recommendedName>
        <fullName evidence="2">Potassium channel tetramerisation-type BTB domain-containing protein</fullName>
    </recommendedName>
</protein>
<feature type="region of interest" description="Disordered" evidence="1">
    <location>
        <begin position="28"/>
        <end position="48"/>
    </location>
</feature>
<reference evidence="3 4" key="1">
    <citation type="journal article" date="2013" name="Curr. Biol.">
        <title>The Genome of the Foraminiferan Reticulomyxa filosa.</title>
        <authorList>
            <person name="Glockner G."/>
            <person name="Hulsmann N."/>
            <person name="Schleicher M."/>
            <person name="Noegel A.A."/>
            <person name="Eichinger L."/>
            <person name="Gallinger C."/>
            <person name="Pawlowski J."/>
            <person name="Sierra R."/>
            <person name="Euteneuer U."/>
            <person name="Pillet L."/>
            <person name="Moustafa A."/>
            <person name="Platzer M."/>
            <person name="Groth M."/>
            <person name="Szafranski K."/>
            <person name="Schliwa M."/>
        </authorList>
    </citation>
    <scope>NUCLEOTIDE SEQUENCE [LARGE SCALE GENOMIC DNA]</scope>
</reference>
<feature type="domain" description="Potassium channel tetramerisation-type BTB" evidence="2">
    <location>
        <begin position="307"/>
        <end position="335"/>
    </location>
</feature>
<feature type="region of interest" description="Disordered" evidence="1">
    <location>
        <begin position="636"/>
        <end position="668"/>
    </location>
</feature>
<proteinExistence type="predicted"/>
<evidence type="ECO:0000313" key="4">
    <source>
        <dbReference type="Proteomes" id="UP000023152"/>
    </source>
</evidence>
<evidence type="ECO:0000259" key="2">
    <source>
        <dbReference type="Pfam" id="PF02214"/>
    </source>
</evidence>
<evidence type="ECO:0000256" key="1">
    <source>
        <dbReference type="SAM" id="MobiDB-lite"/>
    </source>
</evidence>
<dbReference type="AlphaFoldDB" id="X6MY53"/>
<dbReference type="InterPro" id="IPR011333">
    <property type="entry name" value="SKP1/BTB/POZ_sf"/>
</dbReference>
<feature type="compositionally biased region" description="Low complexity" evidence="1">
    <location>
        <begin position="651"/>
        <end position="667"/>
    </location>
</feature>
<feature type="compositionally biased region" description="Acidic residues" evidence="1">
    <location>
        <begin position="886"/>
        <end position="906"/>
    </location>
</feature>
<sequence length="1064" mass="121649">MFGITTSESGISVPNNMKLNVIENDDESIENGVHSGNSPLSGAHSPHTVNSSVEYIESSHDNTGSRLLPLDAAVSNTSVTRDELFSRVDEHERDAVKQSRNMSDKYAENCFSSNGTKALGTCADGNHHESAKVNHTNGNVRIVVNSRRHYGIDKENQVIVLQLGQDTFCVSKHNLIKRSQLFAKFFEEHDISKSIGHQKRAFVNGSKGNLVNYVHTHSDLRFVYLRFSIYIFFFFFIKKKKGCTFLKTSKHFTYTIKKKQHVSNYFIYLYTCREQSNEDVSANTLETTETKKNEANGDNATWGDTSSIIRMGNNKYFIDRCPKMFRKVLEYIQTDTYYDDSLRYEMDMYDMFRCNEQWSNPLKAGLYSNTNYNYNYNYNYNHNNTMSPNYATALRCVSQNQLSWVQLWLAKIAPAMQDRLQFLTKFLDECLYYQLNELTLSIQKSEKKFEEMEALVKRLMKWSQSPSSQGLTAEKDLSWLDTDTTYGGIRRIPFSRIAFAVSKDNYCLLSTRFDPPLHFRWASQAEYLDEFQRRDLRTFKTWIHHGQGGWKEYYWKLVKKVAFLFRDSFECGKFVHSGMAVGDIDHVYSLLHSQTEDLIEYDEQRGLVEGFAGLVLLSDEIYSPAQNDLEYQEFLHTPNRAPDSPPPPPSSSLSSSVNNPKPLSNNPHVHALYDHELYENNKASTPVRAFTPSTNAICSPLHSYYNPNLVNHFGTHATDRSVFPVSLERDQELKHGQSNVSFQRMDLPQPYSLYNVHAANNTTTNDYSLQPNITQTRSYPSELLHKMHPMVTLSSKTHATATHVLSHKTATLDKESHMKEGLEIISENSQFLSLQNPDERRNVLSLIDRTQVQKQSPKMDKPLLATANRNAKCNEDQSGNNNANNDNDDDNDDNSDNDIDDDDNDDIVNGNNNGKEKLSTVITNVPNYQPSRNFHTNVADMADMHTISKIQEQYKISMRDAAAKNTNVLSASFSSMDSPNVMFSTKSSSLSNLPKKSSSQIIERSSESYHNYLQTLHRAQSLTQSPPLIHPPVPSVRQDAWRGHGPAMPTYWNLQTSSHQFMQR</sequence>
<dbReference type="Proteomes" id="UP000023152">
    <property type="component" value="Unassembled WGS sequence"/>
</dbReference>
<keyword evidence="4" id="KW-1185">Reference proteome</keyword>
<dbReference type="SUPFAM" id="SSF54695">
    <property type="entry name" value="POZ domain"/>
    <property type="match status" value="1"/>
</dbReference>
<dbReference type="InterPro" id="IPR003131">
    <property type="entry name" value="T1-type_BTB"/>
</dbReference>
<comment type="caution">
    <text evidence="3">The sequence shown here is derived from an EMBL/GenBank/DDBJ whole genome shotgun (WGS) entry which is preliminary data.</text>
</comment>
<name>X6MY53_RETFI</name>
<gene>
    <name evidence="3" type="ORF">RFI_18881</name>
</gene>
<dbReference type="EMBL" id="ASPP01015014">
    <property type="protein sequence ID" value="ETO18382.1"/>
    <property type="molecule type" value="Genomic_DNA"/>
</dbReference>